<dbReference type="SUPFAM" id="SSF103481">
    <property type="entry name" value="Multidrug resistance efflux transporter EmrE"/>
    <property type="match status" value="2"/>
</dbReference>
<name>A0ABP3P8W6_SACER</name>
<dbReference type="PANTHER" id="PTHR32322:SF2">
    <property type="entry name" value="EAMA DOMAIN-CONTAINING PROTEIN"/>
    <property type="match status" value="1"/>
</dbReference>
<feature type="transmembrane region" description="Helical" evidence="6">
    <location>
        <begin position="198"/>
        <end position="217"/>
    </location>
</feature>
<evidence type="ECO:0000313" key="8">
    <source>
        <dbReference type="EMBL" id="GAA0562562.1"/>
    </source>
</evidence>
<dbReference type="InterPro" id="IPR000620">
    <property type="entry name" value="EamA_dom"/>
</dbReference>
<feature type="transmembrane region" description="Helical" evidence="6">
    <location>
        <begin position="259"/>
        <end position="278"/>
    </location>
</feature>
<evidence type="ECO:0000313" key="9">
    <source>
        <dbReference type="Proteomes" id="UP001500729"/>
    </source>
</evidence>
<keyword evidence="5 6" id="KW-0472">Membrane</keyword>
<dbReference type="EMBL" id="BAAAGS010000098">
    <property type="protein sequence ID" value="GAA0562562.1"/>
    <property type="molecule type" value="Genomic_DNA"/>
</dbReference>
<gene>
    <name evidence="8" type="ORF">GCM10009533_68910</name>
</gene>
<dbReference type="Proteomes" id="UP001500729">
    <property type="component" value="Unassembled WGS sequence"/>
</dbReference>
<dbReference type="PANTHER" id="PTHR32322">
    <property type="entry name" value="INNER MEMBRANE TRANSPORTER"/>
    <property type="match status" value="1"/>
</dbReference>
<feature type="domain" description="EamA" evidence="7">
    <location>
        <begin position="22"/>
        <end position="152"/>
    </location>
</feature>
<sequence>MSNDVFTPSRPAPGRTRFTTGPLPVLLASALWGTTGTAATYAPASAGALSIGAATMGFGGILLCLVAGRSALRVLRSAPVGLLLTGALSIAVYPLAFYSSMALAGVAVGTVVTLGSAPVFAAVVERVLDGVRLDGRWALAAAVTVGGGVLLITDGVQLGDAGGAVAGTLLGLLAGLSYAMYSWVAARILRGGRHGSRAVMGAMFGSAALVLLPVFAWTGGPLLSTGVGVAVTAYLAVVPMGLAYVLFGAGLRHTPVRVATTLSLLEPVVAALLGVFVVGERLGAMAWLGMAGIGIGLVLVLTRR</sequence>
<dbReference type="InterPro" id="IPR037185">
    <property type="entry name" value="EmrE-like"/>
</dbReference>
<feature type="transmembrane region" description="Helical" evidence="6">
    <location>
        <begin position="48"/>
        <end position="68"/>
    </location>
</feature>
<dbReference type="Gene3D" id="1.10.3730.20">
    <property type="match status" value="1"/>
</dbReference>
<dbReference type="Pfam" id="PF00892">
    <property type="entry name" value="EamA"/>
    <property type="match status" value="2"/>
</dbReference>
<evidence type="ECO:0000256" key="6">
    <source>
        <dbReference type="SAM" id="Phobius"/>
    </source>
</evidence>
<organism evidence="8 9">
    <name type="scientific">Saccharopolyspora erythraea</name>
    <name type="common">Streptomyces erythraeus</name>
    <dbReference type="NCBI Taxonomy" id="1836"/>
    <lineage>
        <taxon>Bacteria</taxon>
        <taxon>Bacillati</taxon>
        <taxon>Actinomycetota</taxon>
        <taxon>Actinomycetes</taxon>
        <taxon>Pseudonocardiales</taxon>
        <taxon>Pseudonocardiaceae</taxon>
        <taxon>Saccharopolyspora</taxon>
    </lineage>
</organism>
<evidence type="ECO:0000256" key="2">
    <source>
        <dbReference type="ARBA" id="ARBA00007362"/>
    </source>
</evidence>
<comment type="caution">
    <text evidence="8">The sequence shown here is derived from an EMBL/GenBank/DDBJ whole genome shotgun (WGS) entry which is preliminary data.</text>
</comment>
<comment type="similarity">
    <text evidence="2">Belongs to the EamA transporter family.</text>
</comment>
<feature type="transmembrane region" description="Helical" evidence="6">
    <location>
        <begin position="223"/>
        <end position="247"/>
    </location>
</feature>
<feature type="transmembrane region" description="Helical" evidence="6">
    <location>
        <begin position="80"/>
        <end position="96"/>
    </location>
</feature>
<proteinExistence type="inferred from homology"/>
<feature type="transmembrane region" description="Helical" evidence="6">
    <location>
        <begin position="284"/>
        <end position="302"/>
    </location>
</feature>
<keyword evidence="4 6" id="KW-1133">Transmembrane helix</keyword>
<keyword evidence="9" id="KW-1185">Reference proteome</keyword>
<feature type="transmembrane region" description="Helical" evidence="6">
    <location>
        <begin position="21"/>
        <end position="42"/>
    </location>
</feature>
<feature type="transmembrane region" description="Helical" evidence="6">
    <location>
        <begin position="165"/>
        <end position="186"/>
    </location>
</feature>
<feature type="transmembrane region" description="Helical" evidence="6">
    <location>
        <begin position="136"/>
        <end position="153"/>
    </location>
</feature>
<accession>A0ABP3P8W6</accession>
<comment type="subcellular location">
    <subcellularLocation>
        <location evidence="1">Membrane</location>
        <topology evidence="1">Multi-pass membrane protein</topology>
    </subcellularLocation>
</comment>
<evidence type="ECO:0000256" key="3">
    <source>
        <dbReference type="ARBA" id="ARBA00022692"/>
    </source>
</evidence>
<evidence type="ECO:0000256" key="1">
    <source>
        <dbReference type="ARBA" id="ARBA00004141"/>
    </source>
</evidence>
<keyword evidence="3 6" id="KW-0812">Transmembrane</keyword>
<dbReference type="InterPro" id="IPR050638">
    <property type="entry name" value="AA-Vitamin_Transporters"/>
</dbReference>
<evidence type="ECO:0000259" key="7">
    <source>
        <dbReference type="Pfam" id="PF00892"/>
    </source>
</evidence>
<reference evidence="9" key="1">
    <citation type="journal article" date="2019" name="Int. J. Syst. Evol. Microbiol.">
        <title>The Global Catalogue of Microorganisms (GCM) 10K type strain sequencing project: providing services to taxonomists for standard genome sequencing and annotation.</title>
        <authorList>
            <consortium name="The Broad Institute Genomics Platform"/>
            <consortium name="The Broad Institute Genome Sequencing Center for Infectious Disease"/>
            <person name="Wu L."/>
            <person name="Ma J."/>
        </authorList>
    </citation>
    <scope>NUCLEOTIDE SEQUENCE [LARGE SCALE GENOMIC DNA]</scope>
    <source>
        <strain evidence="9">JCM 10303</strain>
    </source>
</reference>
<dbReference type="RefSeq" id="WP_009950874.1">
    <property type="nucleotide sequence ID" value="NZ_BAAAGS010000098.1"/>
</dbReference>
<evidence type="ECO:0000256" key="4">
    <source>
        <dbReference type="ARBA" id="ARBA00022989"/>
    </source>
</evidence>
<feature type="transmembrane region" description="Helical" evidence="6">
    <location>
        <begin position="102"/>
        <end position="124"/>
    </location>
</feature>
<protein>
    <submittedName>
        <fullName evidence="8">EamA family transporter</fullName>
    </submittedName>
</protein>
<evidence type="ECO:0000256" key="5">
    <source>
        <dbReference type="ARBA" id="ARBA00023136"/>
    </source>
</evidence>
<feature type="domain" description="EamA" evidence="7">
    <location>
        <begin position="167"/>
        <end position="301"/>
    </location>
</feature>